<evidence type="ECO:0000313" key="2">
    <source>
        <dbReference type="Proteomes" id="UP000238563"/>
    </source>
</evidence>
<accession>A0A2S9JPN4</accession>
<proteinExistence type="predicted"/>
<gene>
    <name evidence="1" type="ORF">C5750_08145</name>
</gene>
<dbReference type="OrthoDB" id="8116724at2"/>
<dbReference type="Proteomes" id="UP000238563">
    <property type="component" value="Unassembled WGS sequence"/>
</dbReference>
<name>A0A2S9JPN4_9HYPH</name>
<sequence length="61" mass="6818">MNHHALKYFKPVFLTLAASLPLLTGCAGGVYYDTFRYDATCVDTDSRHPDRGPVCVVKKTR</sequence>
<dbReference type="RefSeq" id="WP_105733373.1">
    <property type="nucleotide sequence ID" value="NZ_PVBT01000002.1"/>
</dbReference>
<dbReference type="PROSITE" id="PS51257">
    <property type="entry name" value="PROKAR_LIPOPROTEIN"/>
    <property type="match status" value="1"/>
</dbReference>
<organism evidence="1 2">
    <name type="scientific">Phyllobacterium myrsinacearum</name>
    <dbReference type="NCBI Taxonomy" id="28101"/>
    <lineage>
        <taxon>Bacteria</taxon>
        <taxon>Pseudomonadati</taxon>
        <taxon>Pseudomonadota</taxon>
        <taxon>Alphaproteobacteria</taxon>
        <taxon>Hyphomicrobiales</taxon>
        <taxon>Phyllobacteriaceae</taxon>
        <taxon>Phyllobacterium</taxon>
    </lineage>
</organism>
<keyword evidence="2" id="KW-1185">Reference proteome</keyword>
<comment type="caution">
    <text evidence="1">The sequence shown here is derived from an EMBL/GenBank/DDBJ whole genome shotgun (WGS) entry which is preliminary data.</text>
</comment>
<dbReference type="AlphaFoldDB" id="A0A2S9JPN4"/>
<evidence type="ECO:0008006" key="3">
    <source>
        <dbReference type="Google" id="ProtNLM"/>
    </source>
</evidence>
<dbReference type="EMBL" id="PVBT01000002">
    <property type="protein sequence ID" value="PRD55145.1"/>
    <property type="molecule type" value="Genomic_DNA"/>
</dbReference>
<evidence type="ECO:0000313" key="1">
    <source>
        <dbReference type="EMBL" id="PRD55145.1"/>
    </source>
</evidence>
<protein>
    <recommendedName>
        <fullName evidence="3">Lipoprotein</fullName>
    </recommendedName>
</protein>
<reference evidence="1 2" key="1">
    <citation type="submission" date="2018-02" db="EMBL/GenBank/DDBJ databases">
        <title>The draft genome of Phyllobacterium myrsinacearum DSM5892.</title>
        <authorList>
            <person name="Li L."/>
            <person name="Liu L."/>
            <person name="Zhang X."/>
            <person name="Wang T."/>
        </authorList>
    </citation>
    <scope>NUCLEOTIDE SEQUENCE [LARGE SCALE GENOMIC DNA]</scope>
    <source>
        <strain evidence="1 2">DSM 5892</strain>
    </source>
</reference>